<organism evidence="7 8">
    <name type="scientific">Candidatus Cryptobacteroides avicola</name>
    <dbReference type="NCBI Taxonomy" id="2840757"/>
    <lineage>
        <taxon>Bacteria</taxon>
        <taxon>Pseudomonadati</taxon>
        <taxon>Bacteroidota</taxon>
        <taxon>Bacteroidia</taxon>
        <taxon>Bacteroidales</taxon>
        <taxon>Candidatus Cryptobacteroides</taxon>
    </lineage>
</organism>
<reference evidence="7" key="2">
    <citation type="journal article" date="2021" name="PeerJ">
        <title>Extensive microbial diversity within the chicken gut microbiome revealed by metagenomics and culture.</title>
        <authorList>
            <person name="Gilroy R."/>
            <person name="Ravi A."/>
            <person name="Getino M."/>
            <person name="Pursley I."/>
            <person name="Horton D.L."/>
            <person name="Alikhan N.F."/>
            <person name="Baker D."/>
            <person name="Gharbi K."/>
            <person name="Hall N."/>
            <person name="Watson M."/>
            <person name="Adriaenssens E.M."/>
            <person name="Foster-Nyarko E."/>
            <person name="Jarju S."/>
            <person name="Secka A."/>
            <person name="Antonio M."/>
            <person name="Oren A."/>
            <person name="Chaudhuri R.R."/>
            <person name="La Ragione R."/>
            <person name="Hildebrand F."/>
            <person name="Pallen M.J."/>
        </authorList>
    </citation>
    <scope>NUCLEOTIDE SEQUENCE</scope>
    <source>
        <strain evidence="7">G3-8215</strain>
    </source>
</reference>
<protein>
    <submittedName>
        <fullName evidence="7">RagB/SusD family nutrient uptake outer membrane protein</fullName>
    </submittedName>
</protein>
<reference evidence="7" key="1">
    <citation type="submission" date="2020-10" db="EMBL/GenBank/DDBJ databases">
        <authorList>
            <person name="Gilroy R."/>
        </authorList>
    </citation>
    <scope>NUCLEOTIDE SEQUENCE</scope>
    <source>
        <strain evidence="7">G3-8215</strain>
    </source>
</reference>
<gene>
    <name evidence="7" type="ORF">IAB75_02495</name>
</gene>
<keyword evidence="4" id="KW-0472">Membrane</keyword>
<name>A0A940DR08_9BACT</name>
<keyword evidence="5" id="KW-0998">Cell outer membrane</keyword>
<dbReference type="PROSITE" id="PS51257">
    <property type="entry name" value="PROKAR_LIPOPROTEIN"/>
    <property type="match status" value="1"/>
</dbReference>
<evidence type="ECO:0000313" key="7">
    <source>
        <dbReference type="EMBL" id="MBO8482974.1"/>
    </source>
</evidence>
<comment type="subcellular location">
    <subcellularLocation>
        <location evidence="1">Cell outer membrane</location>
    </subcellularLocation>
</comment>
<dbReference type="Proteomes" id="UP000725002">
    <property type="component" value="Unassembled WGS sequence"/>
</dbReference>
<dbReference type="SUPFAM" id="SSF48452">
    <property type="entry name" value="TPR-like"/>
    <property type="match status" value="1"/>
</dbReference>
<evidence type="ECO:0000256" key="4">
    <source>
        <dbReference type="ARBA" id="ARBA00023136"/>
    </source>
</evidence>
<dbReference type="GO" id="GO:0009279">
    <property type="term" value="C:cell outer membrane"/>
    <property type="evidence" value="ECO:0007669"/>
    <property type="project" value="UniProtKB-SubCell"/>
</dbReference>
<dbReference type="InterPro" id="IPR011990">
    <property type="entry name" value="TPR-like_helical_dom_sf"/>
</dbReference>
<evidence type="ECO:0000256" key="5">
    <source>
        <dbReference type="ARBA" id="ARBA00023237"/>
    </source>
</evidence>
<evidence type="ECO:0000256" key="3">
    <source>
        <dbReference type="ARBA" id="ARBA00022729"/>
    </source>
</evidence>
<evidence type="ECO:0000256" key="2">
    <source>
        <dbReference type="ARBA" id="ARBA00006275"/>
    </source>
</evidence>
<dbReference type="EMBL" id="JADILV010000019">
    <property type="protein sequence ID" value="MBO8482974.1"/>
    <property type="molecule type" value="Genomic_DNA"/>
</dbReference>
<comment type="similarity">
    <text evidence="2">Belongs to the SusD family.</text>
</comment>
<dbReference type="Pfam" id="PF07980">
    <property type="entry name" value="SusD_RagB"/>
    <property type="match status" value="1"/>
</dbReference>
<evidence type="ECO:0000313" key="8">
    <source>
        <dbReference type="Proteomes" id="UP000725002"/>
    </source>
</evidence>
<dbReference type="InterPro" id="IPR012944">
    <property type="entry name" value="SusD_RagB_dom"/>
</dbReference>
<dbReference type="Gene3D" id="1.25.40.390">
    <property type="match status" value="1"/>
</dbReference>
<evidence type="ECO:0000256" key="1">
    <source>
        <dbReference type="ARBA" id="ARBA00004442"/>
    </source>
</evidence>
<accession>A0A940DR08</accession>
<feature type="domain" description="RagB/SusD" evidence="6">
    <location>
        <begin position="380"/>
        <end position="503"/>
    </location>
</feature>
<proteinExistence type="inferred from homology"/>
<keyword evidence="3" id="KW-0732">Signal</keyword>
<dbReference type="AlphaFoldDB" id="A0A940DR08"/>
<sequence>MKRIFFNTCVCAGAALLLSGCIEETFPEGGAATSDQIAESPIATEGMIASIPTIMITNYLDLGEHVDFGYPGIMGANDRLAGDVFPVAQNLPGGNQYYDRWQAWLYPCQSSGLDAASGWSMLHYLNYYQFIKAANDVLATVGEEESLKESRGIAKAFRALFYLDLVRHYDPLPAKAPKLGNYETQRQAVDGLTVPLVTEASTVDELRNNPRMPREQAFEFIFSDLDDAEACLANYAPAQKNLPSLAVVYGLKARAYLWLGQFSDVTYENVPTGEAAYRLAAEYARKAIDASGCTIMTQAQWLDPLTGFNTVNAAWMWAMIQSTDTVLNNLLSWSAHMSLDAMYGYGYLAQPGIPSNLYARIAANDFRRLSFVNPERDWSAFEPYTNLTEEEFQTVAAYASTKFHTAGGEKSDYSTANVTSIPLMRVEEMYLTEAEAVAHYDAGQAVSLLESFMANRAPGYKVTAENSSGETLIDEILFQKRIELWGEGLILFDMKRLNKSILNSSNNAPSGARVDTEGRAPWWNQTIPVSIAQRNEILLTTNNPDPCMSYDAE</sequence>
<comment type="caution">
    <text evidence="7">The sequence shown here is derived from an EMBL/GenBank/DDBJ whole genome shotgun (WGS) entry which is preliminary data.</text>
</comment>
<evidence type="ECO:0000259" key="6">
    <source>
        <dbReference type="Pfam" id="PF07980"/>
    </source>
</evidence>